<sequence length="167" mass="19605">MKVEQELKTLENQGFITNTQESDWASPLVVVRTCPKVRQLSVENRVQARWYPATGKPTWRLGTIMRKFGKLHYLVKLDDDGYSLKRHANQLLRVTIDSQPKKRETFAPFLPSNIYPHNNEEQGRGPPVEFQQEPPEVHSEPPPILRRSVRERRPPRKLQDYDVSFIY</sequence>
<dbReference type="OrthoDB" id="6776288at2759"/>
<evidence type="ECO:0000313" key="2">
    <source>
        <dbReference type="EMBL" id="KAF2902058.1"/>
    </source>
</evidence>
<proteinExistence type="predicted"/>
<comment type="caution">
    <text evidence="2">The sequence shown here is derived from an EMBL/GenBank/DDBJ whole genome shotgun (WGS) entry which is preliminary data.</text>
</comment>
<protein>
    <submittedName>
        <fullName evidence="2">Uncharacterized protein</fullName>
    </submittedName>
</protein>
<reference evidence="2" key="1">
    <citation type="submission" date="2019-08" db="EMBL/GenBank/DDBJ databases">
        <title>The genome of the North American firefly Photinus pyralis.</title>
        <authorList>
            <consortium name="Photinus pyralis genome working group"/>
            <person name="Fallon T.R."/>
            <person name="Sander Lower S.E."/>
            <person name="Weng J.-K."/>
        </authorList>
    </citation>
    <scope>NUCLEOTIDE SEQUENCE</scope>
    <source>
        <strain evidence="2">TRF0915ILg1</strain>
        <tissue evidence="2">Whole body</tissue>
    </source>
</reference>
<gene>
    <name evidence="2" type="ORF">ILUMI_04130</name>
</gene>
<accession>A0A8K0DF08</accession>
<dbReference type="AlphaFoldDB" id="A0A8K0DF08"/>
<organism evidence="2 3">
    <name type="scientific">Ignelater luminosus</name>
    <name type="common">Cucubano</name>
    <name type="synonym">Pyrophorus luminosus</name>
    <dbReference type="NCBI Taxonomy" id="2038154"/>
    <lineage>
        <taxon>Eukaryota</taxon>
        <taxon>Metazoa</taxon>
        <taxon>Ecdysozoa</taxon>
        <taxon>Arthropoda</taxon>
        <taxon>Hexapoda</taxon>
        <taxon>Insecta</taxon>
        <taxon>Pterygota</taxon>
        <taxon>Neoptera</taxon>
        <taxon>Endopterygota</taxon>
        <taxon>Coleoptera</taxon>
        <taxon>Polyphaga</taxon>
        <taxon>Elateriformia</taxon>
        <taxon>Elateroidea</taxon>
        <taxon>Elateridae</taxon>
        <taxon>Agrypninae</taxon>
        <taxon>Pyrophorini</taxon>
        <taxon>Ignelater</taxon>
    </lineage>
</organism>
<dbReference type="Proteomes" id="UP000801492">
    <property type="component" value="Unassembled WGS sequence"/>
</dbReference>
<dbReference type="EMBL" id="VTPC01001406">
    <property type="protein sequence ID" value="KAF2902058.1"/>
    <property type="molecule type" value="Genomic_DNA"/>
</dbReference>
<feature type="region of interest" description="Disordered" evidence="1">
    <location>
        <begin position="109"/>
        <end position="153"/>
    </location>
</feature>
<name>A0A8K0DF08_IGNLU</name>
<evidence type="ECO:0000256" key="1">
    <source>
        <dbReference type="SAM" id="MobiDB-lite"/>
    </source>
</evidence>
<keyword evidence="3" id="KW-1185">Reference proteome</keyword>
<evidence type="ECO:0000313" key="3">
    <source>
        <dbReference type="Proteomes" id="UP000801492"/>
    </source>
</evidence>